<evidence type="ECO:0000313" key="3">
    <source>
        <dbReference type="EMBL" id="AHZ63262.1"/>
    </source>
</evidence>
<dbReference type="InterPro" id="IPR018582">
    <property type="entry name" value="Envelope_glycop_lentivirus"/>
</dbReference>
<organism evidence="3">
    <name type="scientific">Feline immunodeficiency virus</name>
    <dbReference type="NCBI Taxonomy" id="11673"/>
    <lineage>
        <taxon>Viruses</taxon>
        <taxon>Riboviria</taxon>
        <taxon>Pararnavirae</taxon>
        <taxon>Artverviricota</taxon>
        <taxon>Revtraviricetes</taxon>
        <taxon>Ortervirales</taxon>
        <taxon>Retroviridae</taxon>
        <taxon>Orthoretrovirinae</taxon>
        <taxon>Lentivirus</taxon>
        <taxon>Lentivirus felimdef</taxon>
    </lineage>
</organism>
<feature type="compositionally biased region" description="Acidic residues" evidence="1">
    <location>
        <begin position="790"/>
        <end position="808"/>
    </location>
</feature>
<feature type="transmembrane region" description="Helical" evidence="2">
    <location>
        <begin position="139"/>
        <end position="161"/>
    </location>
</feature>
<keyword evidence="2" id="KW-1133">Transmembrane helix</keyword>
<feature type="region of interest" description="Disordered" evidence="1">
    <location>
        <begin position="790"/>
        <end position="810"/>
    </location>
</feature>
<sequence length="839" mass="96552">MAQARPESTWIGPEEGEMLLDFEVVTMLHEGSAYPGINPFRDPTLTAEKKIQTAQLLQPLLARIKENFLSQGKPLNWDKQDWDKMRRYKAGERAWVQMVKLFGGVHNYPKIENLGKLSNDIDVEITPTYKRVWYDTKNLLCFSLLIGSAILVYSIIFTVIIKSALAQATTIAIDPPWVIPVKIREDINFQCIGNHPECNLPKEVGDWHQNFTWVFNTTVNETIGLENYVQEIAAKLWQQVFLQCKKGPRDQDTSIKYWICFYDTALKYLLGYEHIQLCPLGGYMVYDIVNKNLSLCTPPLSLRLLNFTLSQEKWEQKPFDDIVWFGNKALNATINNITQVQINVSIQCNLIVPPQSKVIKGRFKFNNEFLGPWGGGKFQEIIVRYQDWANISDPILDLNCSGIPGVDFNDTEGNYTCITNKTYQQGDICTQPEFIAPCYNENYSLPLVIHCKLHNEKVNESSNDTVQWMRCRGMKDLDLRIADEFVRLNLTLVKDPFLTHIRGQVNFSCSLNGTFWVFKSNNPKWNISTNDTIYAPVKNFTDDRVVWGAYNSILYQSFALQKYKILKKPVATLMPPKRLNRQKRGLGLTVAIVGAVTAGMIGTTTGTAALTVSLRLKEIMLQQSHINEQVLGALRIVQRRLQDAERLILTLHQRVTKIERFLQLQYQLSGMCPFKDICEIETSFNFTNYNESWPMGRWAEQADQDWQLFQQLIDNATRNNENLQKDLTKLEVLDWFSWFPVNSVFSTIFSLIMLLGIIIICRTCISNSFYALLGLIKGYRPVKLQMVEIPMEEENPKEEEEEDEDNGDGGESCWIWKIDLKNCLDRVKKETSQGINIHH</sequence>
<dbReference type="Pfam" id="PF09590">
    <property type="entry name" value="Env-gp36"/>
    <property type="match status" value="1"/>
</dbReference>
<gene>
    <name evidence="3" type="primary">env</name>
</gene>
<keyword evidence="2" id="KW-0812">Transmembrane</keyword>
<reference evidence="3" key="1">
    <citation type="journal article" date="2014" name="J. Virol.">
        <title>Evolution of Puma Lentivirus in Bobcats (Lynx rufus) and Mountain Lions (Puma concolor) in North America.</title>
        <authorList>
            <person name="Lee J.S."/>
            <person name="Bevins S.N."/>
            <person name="Serieys L.E."/>
            <person name="Vickers W."/>
            <person name="Logan K.A."/>
            <person name="Aldredge M."/>
            <person name="Boydston E.E."/>
            <person name="Lyren L.M."/>
            <person name="McBride R."/>
            <person name="Roelke-Parker M."/>
            <person name="Pecon-Slattery J."/>
            <person name="Troyer J.L."/>
            <person name="Riley S.P."/>
            <person name="Boyce W.M."/>
            <person name="Crooks K.R."/>
            <person name="VandeWoude S."/>
        </authorList>
    </citation>
    <scope>NUCLEOTIDE SEQUENCE</scope>
    <source>
        <strain evidence="3">Lru10</strain>
    </source>
</reference>
<name>A0A059UDF6_9RETR</name>
<proteinExistence type="predicted"/>
<evidence type="ECO:0000256" key="2">
    <source>
        <dbReference type="SAM" id="Phobius"/>
    </source>
</evidence>
<keyword evidence="2" id="KW-0472">Membrane</keyword>
<accession>A0A059UDF6</accession>
<dbReference type="EMBL" id="KF906152">
    <property type="protein sequence ID" value="AHZ63262.1"/>
    <property type="molecule type" value="Genomic_DNA"/>
</dbReference>
<evidence type="ECO:0000256" key="1">
    <source>
        <dbReference type="SAM" id="MobiDB-lite"/>
    </source>
</evidence>
<protein>
    <submittedName>
        <fullName evidence="3">Env protein</fullName>
    </submittedName>
</protein>
<feature type="transmembrane region" description="Helical" evidence="2">
    <location>
        <begin position="735"/>
        <end position="760"/>
    </location>
</feature>